<evidence type="ECO:0000256" key="4">
    <source>
        <dbReference type="ARBA" id="ARBA00023002"/>
    </source>
</evidence>
<keyword evidence="5 7" id="KW-0408">Iron</keyword>
<keyword evidence="6 7" id="KW-0503">Monooxygenase</keyword>
<proteinExistence type="inferred from homology"/>
<evidence type="ECO:0000256" key="5">
    <source>
        <dbReference type="ARBA" id="ARBA00023004"/>
    </source>
</evidence>
<organism evidence="8 9">
    <name type="scientific">Peterkaempfera bronchialis</name>
    <dbReference type="NCBI Taxonomy" id="2126346"/>
    <lineage>
        <taxon>Bacteria</taxon>
        <taxon>Bacillati</taxon>
        <taxon>Actinomycetota</taxon>
        <taxon>Actinomycetes</taxon>
        <taxon>Kitasatosporales</taxon>
        <taxon>Streptomycetaceae</taxon>
        <taxon>Peterkaempfera</taxon>
    </lineage>
</organism>
<dbReference type="PANTHER" id="PTHR46696">
    <property type="entry name" value="P450, PUTATIVE (EUROFUNG)-RELATED"/>
    <property type="match status" value="1"/>
</dbReference>
<dbReference type="AlphaFoldDB" id="A0A345T2L2"/>
<dbReference type="InterPro" id="IPR001128">
    <property type="entry name" value="Cyt_P450"/>
</dbReference>
<keyword evidence="2 7" id="KW-0349">Heme</keyword>
<keyword evidence="9" id="KW-1185">Reference proteome</keyword>
<gene>
    <name evidence="8" type="ORF">C7M71_025290</name>
</gene>
<dbReference type="Gene3D" id="1.10.630.10">
    <property type="entry name" value="Cytochrome P450"/>
    <property type="match status" value="1"/>
</dbReference>
<dbReference type="SUPFAM" id="SSF48264">
    <property type="entry name" value="Cytochrome P450"/>
    <property type="match status" value="1"/>
</dbReference>
<dbReference type="Pfam" id="PF00067">
    <property type="entry name" value="p450"/>
    <property type="match status" value="1"/>
</dbReference>
<dbReference type="InterPro" id="IPR002397">
    <property type="entry name" value="Cyt_P450_B"/>
</dbReference>
<evidence type="ECO:0000256" key="7">
    <source>
        <dbReference type="RuleBase" id="RU000461"/>
    </source>
</evidence>
<evidence type="ECO:0000313" key="9">
    <source>
        <dbReference type="Proteomes" id="UP000249340"/>
    </source>
</evidence>
<dbReference type="CDD" id="cd11030">
    <property type="entry name" value="CYP105-like"/>
    <property type="match status" value="1"/>
</dbReference>
<dbReference type="InterPro" id="IPR017972">
    <property type="entry name" value="Cyt_P450_CS"/>
</dbReference>
<accession>A0A345T2L2</accession>
<dbReference type="GO" id="GO:0004497">
    <property type="term" value="F:monooxygenase activity"/>
    <property type="evidence" value="ECO:0007669"/>
    <property type="project" value="UniProtKB-KW"/>
</dbReference>
<dbReference type="GO" id="GO:0020037">
    <property type="term" value="F:heme binding"/>
    <property type="evidence" value="ECO:0007669"/>
    <property type="project" value="InterPro"/>
</dbReference>
<reference evidence="9" key="1">
    <citation type="submission" date="2018-07" db="EMBL/GenBank/DDBJ databases">
        <title>Streptacidiphilus bronchialis DSM 106435 chromosome.</title>
        <authorList>
            <person name="Batra D."/>
            <person name="Gulvik C.A."/>
        </authorList>
    </citation>
    <scope>NUCLEOTIDE SEQUENCE [LARGE SCALE GENOMIC DNA]</scope>
    <source>
        <strain evidence="9">DSM 106435</strain>
    </source>
</reference>
<comment type="similarity">
    <text evidence="1 7">Belongs to the cytochrome P450 family.</text>
</comment>
<dbReference type="EMBL" id="CP031264">
    <property type="protein sequence ID" value="AXI80217.1"/>
    <property type="molecule type" value="Genomic_DNA"/>
</dbReference>
<name>A0A345T2L2_9ACTN</name>
<protein>
    <submittedName>
        <fullName evidence="8">Cytochrome P450</fullName>
    </submittedName>
</protein>
<dbReference type="FunFam" id="1.10.630.10:FF:000018">
    <property type="entry name" value="Cytochrome P450 monooxygenase"/>
    <property type="match status" value="1"/>
</dbReference>
<dbReference type="PRINTS" id="PR00359">
    <property type="entry name" value="BP450"/>
</dbReference>
<dbReference type="PANTHER" id="PTHR46696:SF1">
    <property type="entry name" value="CYTOCHROME P450 YJIB-RELATED"/>
    <property type="match status" value="1"/>
</dbReference>
<keyword evidence="3 7" id="KW-0479">Metal-binding</keyword>
<evidence type="ECO:0000256" key="6">
    <source>
        <dbReference type="ARBA" id="ARBA00023033"/>
    </source>
</evidence>
<keyword evidence="4 7" id="KW-0560">Oxidoreductase</keyword>
<evidence type="ECO:0000256" key="1">
    <source>
        <dbReference type="ARBA" id="ARBA00010617"/>
    </source>
</evidence>
<dbReference type="KEGG" id="stri:C7M71_025290"/>
<dbReference type="Proteomes" id="UP000249340">
    <property type="component" value="Chromosome"/>
</dbReference>
<evidence type="ECO:0000256" key="2">
    <source>
        <dbReference type="ARBA" id="ARBA00022617"/>
    </source>
</evidence>
<dbReference type="GO" id="GO:0005506">
    <property type="term" value="F:iron ion binding"/>
    <property type="evidence" value="ECO:0007669"/>
    <property type="project" value="InterPro"/>
</dbReference>
<evidence type="ECO:0000256" key="3">
    <source>
        <dbReference type="ARBA" id="ARBA00022723"/>
    </source>
</evidence>
<evidence type="ECO:0000313" key="8">
    <source>
        <dbReference type="EMBL" id="AXI80217.1"/>
    </source>
</evidence>
<dbReference type="PROSITE" id="PS00086">
    <property type="entry name" value="CYTOCHROME_P450"/>
    <property type="match status" value="1"/>
</dbReference>
<dbReference type="OrthoDB" id="3664945at2"/>
<dbReference type="PRINTS" id="PR00385">
    <property type="entry name" value="P450"/>
</dbReference>
<dbReference type="GO" id="GO:0016705">
    <property type="term" value="F:oxidoreductase activity, acting on paired donors, with incorporation or reduction of molecular oxygen"/>
    <property type="evidence" value="ECO:0007669"/>
    <property type="project" value="InterPro"/>
</dbReference>
<dbReference type="InterPro" id="IPR036396">
    <property type="entry name" value="Cyt_P450_sf"/>
</dbReference>
<sequence>MPTRRGVAPFPATELACAGDTRLLPGGHSGNIRSEAALSVSSVEAPSFPVRRTCPYQPPDVYREISERGPINKVTLWDGRQVWLITGYEEGRRLLADERLSSDRSYDEYPTMAPHLGAPAARKLVLVGEDPPLHNHHRRLLNPEFSLKHARALRPDIERIVNGLIDGIEELGPPADLVEHFAAPIPSLVMSALLGIPYEDHAFFQAATAGIMQGKDPAGTEAAAAELVRYLDRLVTAQEAERGESLVGRLVEHVDTGELSHDEVVQLTMVLLIAGLETTSSMIPLGVLALLDHPEQLAALRSGEVPAVTAIEELLRITAVTDFAGVRWITADIEIDGHVLKAGDGLVISSTMVNRDERVHEDPYAFDISRGSRQHVTFGYGIHQCLGQNLARLQLEIAFETLVRRLPGLRLAVPAEELRMRRTGTMQSVERLPVAW</sequence>